<protein>
    <submittedName>
        <fullName evidence="1">Uncharacterized protein</fullName>
    </submittedName>
</protein>
<organism evidence="1 2">
    <name type="scientific">Nosema granulosis</name>
    <dbReference type="NCBI Taxonomy" id="83296"/>
    <lineage>
        <taxon>Eukaryota</taxon>
        <taxon>Fungi</taxon>
        <taxon>Fungi incertae sedis</taxon>
        <taxon>Microsporidia</taxon>
        <taxon>Nosematidae</taxon>
        <taxon>Nosema</taxon>
    </lineage>
</organism>
<comment type="caution">
    <text evidence="1">The sequence shown here is derived from an EMBL/GenBank/DDBJ whole genome shotgun (WGS) entry which is preliminary data.</text>
</comment>
<dbReference type="EMBL" id="SBJO01000337">
    <property type="protein sequence ID" value="KAF9761433.1"/>
    <property type="molecule type" value="Genomic_DNA"/>
</dbReference>
<sequence>MRNLRKICNFGKKWPLLVEKATLLVNVSFHRAIETSSYIFKYGKQIELEIDKKLGFSQSIISKTEMINQRNRNFEKYKKDIVKEKIEIKETQKIGDDVLLF</sequence>
<proteinExistence type="predicted"/>
<evidence type="ECO:0000313" key="2">
    <source>
        <dbReference type="Proteomes" id="UP000740883"/>
    </source>
</evidence>
<evidence type="ECO:0000313" key="1">
    <source>
        <dbReference type="EMBL" id="KAF9761433.1"/>
    </source>
</evidence>
<name>A0A9P6GYY8_9MICR</name>
<accession>A0A9P6GYY8</accession>
<reference evidence="1 2" key="1">
    <citation type="journal article" date="2020" name="Genome Biol. Evol.">
        <title>Comparative genomics of strictly vertically transmitted, feminizing microsporidia endosymbionts of amphipod crustaceans.</title>
        <authorList>
            <person name="Cormier A."/>
            <person name="Chebbi M.A."/>
            <person name="Giraud I."/>
            <person name="Wattier R."/>
            <person name="Teixeira M."/>
            <person name="Gilbert C."/>
            <person name="Rigaud T."/>
            <person name="Cordaux R."/>
        </authorList>
    </citation>
    <scope>NUCLEOTIDE SEQUENCE [LARGE SCALE GENOMIC DNA]</scope>
    <source>
        <strain evidence="1 2">Ou3-Ou53</strain>
    </source>
</reference>
<dbReference type="Proteomes" id="UP000740883">
    <property type="component" value="Unassembled WGS sequence"/>
</dbReference>
<keyword evidence="2" id="KW-1185">Reference proteome</keyword>
<dbReference type="AlphaFoldDB" id="A0A9P6GYY8"/>
<gene>
    <name evidence="1" type="ORF">NGRA_2652</name>
</gene>